<dbReference type="Gene3D" id="3.40.50.300">
    <property type="entry name" value="P-loop containing nucleotide triphosphate hydrolases"/>
    <property type="match status" value="1"/>
</dbReference>
<dbReference type="InterPro" id="IPR027417">
    <property type="entry name" value="P-loop_NTPase"/>
</dbReference>
<name>A0ABZ0WU08_9BURK</name>
<proteinExistence type="predicted"/>
<dbReference type="GO" id="GO:0005524">
    <property type="term" value="F:ATP binding"/>
    <property type="evidence" value="ECO:0007669"/>
    <property type="project" value="UniProtKB-KW"/>
</dbReference>
<dbReference type="SMART" id="SM00382">
    <property type="entry name" value="AAA"/>
    <property type="match status" value="1"/>
</dbReference>
<accession>A0ABZ0WU08</accession>
<dbReference type="InterPro" id="IPR003593">
    <property type="entry name" value="AAA+_ATPase"/>
</dbReference>
<dbReference type="EMBL" id="CP139965">
    <property type="protein sequence ID" value="WQD80892.1"/>
    <property type="molecule type" value="Genomic_DNA"/>
</dbReference>
<keyword evidence="2" id="KW-0547">Nucleotide-binding</keyword>
<feature type="domain" description="AAA+ ATPase" evidence="1">
    <location>
        <begin position="161"/>
        <end position="346"/>
    </location>
</feature>
<keyword evidence="3" id="KW-1185">Reference proteome</keyword>
<protein>
    <submittedName>
        <fullName evidence="2">ATP-binding protein</fullName>
    </submittedName>
</protein>
<keyword evidence="2" id="KW-0067">ATP-binding</keyword>
<reference evidence="2 3" key="1">
    <citation type="submission" date="2023-12" db="EMBL/GenBank/DDBJ databases">
        <title>Genome sequencing and assembly of bacterial species from a model synthetic community.</title>
        <authorList>
            <person name="Hogle S.L."/>
        </authorList>
    </citation>
    <scope>NUCLEOTIDE SEQUENCE [LARGE SCALE GENOMIC DNA]</scope>
    <source>
        <strain evidence="2 3">HAMBI 2494</strain>
    </source>
</reference>
<sequence length="447" mass="49005">MPAADSRTAGDTAPALRAPRTLADTGLPATFVAALVLKSTHVHGKSCFADLAERHRLPISVLDDVLAHLVRERLAEISHRGASDVDVHLRLTDAGRAAAHDELARCSYFGPAPVTLEHYIDSIANHSVRSLRIVRNDVQAAFQNIAIDPTVLDAAAASLNAGRPLLLYGPAGSGKTFLAERLGRLLHGDVPVPYAIYAGGEIVQLYDPLVHEDAAGEALAQPGDRRWRMCRRPLVISGGELTLDMLDLRRDASTGFYQAPPHMKANMGIYIVDDLGRQRIEPRDLLNRWLMPLDRNFDLFTLQNGSRFSVPFDVWPVFSSNLEPAELEDEAFLRRLGSKIYVGPLAIEDYRAVFQSCCAALGVEAPEDAFAYLVHRLHIPSGKPFLACYPNDLLRLVAAAAYYRGEPKVATQPALRDAWCSYFGVLPDHDGIHPSDEERAARKLASG</sequence>
<dbReference type="CDD" id="cd00009">
    <property type="entry name" value="AAA"/>
    <property type="match status" value="1"/>
</dbReference>
<evidence type="ECO:0000259" key="1">
    <source>
        <dbReference type="SMART" id="SM00382"/>
    </source>
</evidence>
<dbReference type="RefSeq" id="WP_232833633.1">
    <property type="nucleotide sequence ID" value="NZ_CP139965.1"/>
</dbReference>
<gene>
    <name evidence="2" type="ORF">U0042_05875</name>
</gene>
<dbReference type="Proteomes" id="UP001325479">
    <property type="component" value="Chromosome"/>
</dbReference>
<dbReference type="SUPFAM" id="SSF52540">
    <property type="entry name" value="P-loop containing nucleoside triphosphate hydrolases"/>
    <property type="match status" value="1"/>
</dbReference>
<organism evidence="2 3">
    <name type="scientific">Paraburkholderia kururiensis</name>
    <dbReference type="NCBI Taxonomy" id="984307"/>
    <lineage>
        <taxon>Bacteria</taxon>
        <taxon>Pseudomonadati</taxon>
        <taxon>Pseudomonadota</taxon>
        <taxon>Betaproteobacteria</taxon>
        <taxon>Burkholderiales</taxon>
        <taxon>Burkholderiaceae</taxon>
        <taxon>Paraburkholderia</taxon>
    </lineage>
</organism>
<evidence type="ECO:0000313" key="3">
    <source>
        <dbReference type="Proteomes" id="UP001325479"/>
    </source>
</evidence>
<evidence type="ECO:0000313" key="2">
    <source>
        <dbReference type="EMBL" id="WQD80892.1"/>
    </source>
</evidence>